<dbReference type="SUPFAM" id="SSF54928">
    <property type="entry name" value="RNA-binding domain, RBD"/>
    <property type="match status" value="1"/>
</dbReference>
<organism evidence="4">
    <name type="scientific">Trypanosoma congolense (strain IL3000)</name>
    <dbReference type="NCBI Taxonomy" id="1068625"/>
    <lineage>
        <taxon>Eukaryota</taxon>
        <taxon>Discoba</taxon>
        <taxon>Euglenozoa</taxon>
        <taxon>Kinetoplastea</taxon>
        <taxon>Metakinetoplastina</taxon>
        <taxon>Trypanosomatida</taxon>
        <taxon>Trypanosomatidae</taxon>
        <taxon>Trypanosoma</taxon>
        <taxon>Nannomonas</taxon>
    </lineage>
</organism>
<evidence type="ECO:0000313" key="4">
    <source>
        <dbReference type="EMBL" id="CCC94413.1"/>
    </source>
</evidence>
<sequence>MAQVGQQRFGCYIGNIDRSVTLEVLRQVFSQCGVIIDCSLNGRDEDPYRYGFIDFATEDDRARAMKYNGFTLAGRKIKVGISKGNVGRPEGYNNTATPTPPNNNGGGPGKHTHQQHQPASQTMALPQNFIPGIVPPQQQPQGAALLLQLIQQGAIDVNNLTPEQQQILMASLLPQAAPAAGGIAPMPPTTPMPYIPPPPQHPWGGPRGHYQGGTMRGRAAQYTRPPATSPPPEEIVKLREVQRKQFLEVVRRDAERYERKLVERSAKENRACSVSGSEESSSEEEVDRDHPRSRRKEEEDEKEEQVSPGPREEEGQQSNNVCKPGDVEDESGKHQNRSEEPYLDCSPEGEYTNVEAENAVPEVVEATSYDPEQV</sequence>
<dbReference type="Pfam" id="PF00076">
    <property type="entry name" value="RRM_1"/>
    <property type="match status" value="1"/>
</dbReference>
<proteinExistence type="predicted"/>
<dbReference type="PROSITE" id="PS50102">
    <property type="entry name" value="RRM"/>
    <property type="match status" value="1"/>
</dbReference>
<reference evidence="4" key="1">
    <citation type="journal article" date="2012" name="Proc. Natl. Acad. Sci. U.S.A.">
        <title>Antigenic diversity is generated by distinct evolutionary mechanisms in African trypanosome species.</title>
        <authorList>
            <person name="Jackson A.P."/>
            <person name="Berry A."/>
            <person name="Aslett M."/>
            <person name="Allison H.C."/>
            <person name="Burton P."/>
            <person name="Vavrova-Anderson J."/>
            <person name="Brown R."/>
            <person name="Browne H."/>
            <person name="Corton N."/>
            <person name="Hauser H."/>
            <person name="Gamble J."/>
            <person name="Gilderthorp R."/>
            <person name="Marcello L."/>
            <person name="McQuillan J."/>
            <person name="Otto T.D."/>
            <person name="Quail M.A."/>
            <person name="Sanders M.J."/>
            <person name="van Tonder A."/>
            <person name="Ginger M.L."/>
            <person name="Field M.C."/>
            <person name="Barry J.D."/>
            <person name="Hertz-Fowler C."/>
            <person name="Berriman M."/>
        </authorList>
    </citation>
    <scope>NUCLEOTIDE SEQUENCE</scope>
    <source>
        <strain evidence="4">IL3000</strain>
    </source>
</reference>
<dbReference type="InterPro" id="IPR000504">
    <property type="entry name" value="RRM_dom"/>
</dbReference>
<feature type="compositionally biased region" description="Low complexity" evidence="2">
    <location>
        <begin position="353"/>
        <end position="366"/>
    </location>
</feature>
<protein>
    <submittedName>
        <fullName evidence="4">Uncharacterized protein TCIL3000_10_11940</fullName>
    </submittedName>
</protein>
<dbReference type="PANTHER" id="PTHR32343:SF22">
    <property type="entry name" value="LD29830P"/>
    <property type="match status" value="1"/>
</dbReference>
<dbReference type="Gene3D" id="3.30.70.330">
    <property type="match status" value="1"/>
</dbReference>
<dbReference type="PANTHER" id="PTHR32343">
    <property type="entry name" value="SERINE/ARGININE-RICH SPLICING FACTOR"/>
    <property type="match status" value="1"/>
</dbReference>
<dbReference type="VEuPathDB" id="TriTrypDB:TcIL3000_10_11940"/>
<accession>G0UYE6</accession>
<name>G0UYE6_TRYCI</name>
<keyword evidence="1" id="KW-0694">RNA-binding</keyword>
<feature type="region of interest" description="Disordered" evidence="2">
    <location>
        <begin position="83"/>
        <end position="119"/>
    </location>
</feature>
<evidence type="ECO:0000256" key="1">
    <source>
        <dbReference type="PROSITE-ProRule" id="PRU00176"/>
    </source>
</evidence>
<dbReference type="SMART" id="SM00360">
    <property type="entry name" value="RRM"/>
    <property type="match status" value="1"/>
</dbReference>
<feature type="region of interest" description="Disordered" evidence="2">
    <location>
        <begin position="204"/>
        <end position="237"/>
    </location>
</feature>
<dbReference type="CDD" id="cd00590">
    <property type="entry name" value="RRM_SF"/>
    <property type="match status" value="1"/>
</dbReference>
<feature type="region of interest" description="Disordered" evidence="2">
    <location>
        <begin position="265"/>
        <end position="374"/>
    </location>
</feature>
<gene>
    <name evidence="4" type="ORF">TCIL3000_10_11940</name>
</gene>
<evidence type="ECO:0000259" key="3">
    <source>
        <dbReference type="PROSITE" id="PS50102"/>
    </source>
</evidence>
<evidence type="ECO:0000256" key="2">
    <source>
        <dbReference type="SAM" id="MobiDB-lite"/>
    </source>
</evidence>
<dbReference type="InterPro" id="IPR035979">
    <property type="entry name" value="RBD_domain_sf"/>
</dbReference>
<dbReference type="GO" id="GO:0003723">
    <property type="term" value="F:RNA binding"/>
    <property type="evidence" value="ECO:0007669"/>
    <property type="project" value="UniProtKB-UniRule"/>
</dbReference>
<feature type="compositionally biased region" description="Basic and acidic residues" evidence="2">
    <location>
        <begin position="330"/>
        <end position="340"/>
    </location>
</feature>
<dbReference type="AlphaFoldDB" id="G0UYE6"/>
<dbReference type="EMBL" id="HE575323">
    <property type="protein sequence ID" value="CCC94413.1"/>
    <property type="molecule type" value="Genomic_DNA"/>
</dbReference>
<feature type="compositionally biased region" description="Gly residues" evidence="2">
    <location>
        <begin position="205"/>
        <end position="215"/>
    </location>
</feature>
<feature type="domain" description="RRM" evidence="3">
    <location>
        <begin position="9"/>
        <end position="84"/>
    </location>
</feature>
<dbReference type="InterPro" id="IPR012677">
    <property type="entry name" value="Nucleotide-bd_a/b_plait_sf"/>
</dbReference>